<dbReference type="GO" id="GO:0004674">
    <property type="term" value="F:protein serine/threonine kinase activity"/>
    <property type="evidence" value="ECO:0007669"/>
    <property type="project" value="UniProtKB-KW"/>
</dbReference>
<dbReference type="FunFam" id="3.30.200.20:FF:000315">
    <property type="entry name" value="Calcium-dependent protein kinase 3"/>
    <property type="match status" value="1"/>
</dbReference>
<dbReference type="PROSITE" id="PS50011">
    <property type="entry name" value="PROTEIN_KINASE_DOM"/>
    <property type="match status" value="1"/>
</dbReference>
<dbReference type="SUPFAM" id="SSF56112">
    <property type="entry name" value="Protein kinase-like (PK-like)"/>
    <property type="match status" value="1"/>
</dbReference>
<feature type="binding site" evidence="7">
    <location>
        <position position="61"/>
    </location>
    <ligand>
        <name>ATP</name>
        <dbReference type="ChEBI" id="CHEBI:30616"/>
    </ligand>
</feature>
<evidence type="ECO:0000256" key="8">
    <source>
        <dbReference type="SAM" id="MobiDB-lite"/>
    </source>
</evidence>
<feature type="region of interest" description="Disordered" evidence="8">
    <location>
        <begin position="322"/>
        <end position="403"/>
    </location>
</feature>
<dbReference type="PANTHER" id="PTHR24347">
    <property type="entry name" value="SERINE/THREONINE-PROTEIN KINASE"/>
    <property type="match status" value="1"/>
</dbReference>
<evidence type="ECO:0000256" key="7">
    <source>
        <dbReference type="PROSITE-ProRule" id="PRU10141"/>
    </source>
</evidence>
<evidence type="ECO:0000256" key="3">
    <source>
        <dbReference type="ARBA" id="ARBA00022679"/>
    </source>
</evidence>
<dbReference type="InterPro" id="IPR011009">
    <property type="entry name" value="Kinase-like_dom_sf"/>
</dbReference>
<keyword evidence="5" id="KW-0418">Kinase</keyword>
<evidence type="ECO:0000256" key="6">
    <source>
        <dbReference type="ARBA" id="ARBA00022840"/>
    </source>
</evidence>
<dbReference type="Gene3D" id="3.30.200.20">
    <property type="entry name" value="Phosphorylase Kinase, domain 1"/>
    <property type="match status" value="1"/>
</dbReference>
<keyword evidence="4 7" id="KW-0547">Nucleotide-binding</keyword>
<name>A0A7S4UGQ0_9EUKA</name>
<keyword evidence="6 7" id="KW-0067">ATP-binding</keyword>
<dbReference type="PROSITE" id="PS00107">
    <property type="entry name" value="PROTEIN_KINASE_ATP"/>
    <property type="match status" value="1"/>
</dbReference>
<dbReference type="InterPro" id="IPR000719">
    <property type="entry name" value="Prot_kinase_dom"/>
</dbReference>
<evidence type="ECO:0000313" key="10">
    <source>
        <dbReference type="EMBL" id="CAE2331783.1"/>
    </source>
</evidence>
<sequence length="727" mass="81663">MSKLLGVVEGVKNFVDQGVRKGFSTEEVRLYYDFHEQLGSGFFAKVYRATEKKTGQVFAIKQIDKAKAGKSEMLQDEVDILNKVNHQNTVNMYEIFEGEKNVYLVMELVTGGELFDQIVELKTFDEGLCAKIVTEILQGLQYLHSLGIVHRDLKPQNILLSSPNVREATIKITDFGLSKIAAKGKFLHSQCGTPAFAAPELIEAKPYNEKVDLWAVGCILYALLSGQPPFRGETVQEIYHNICMCNYSLNTPQLRSCSALSKLFIKKLLCPKHENRPSAAEALQDKWLKKYMTAHNSGEKLESLQMQDNMRRFQVACANGELSAEPPLKPSRKASTVGPSGVPTKPKRGGKGEEEKKEGGPVVPAKSFSQIGRLTLSDSQGSSGESMPAMTSSRDSDEEKGVFGAKTPRASLKKMEEKYPNWPFYNSEFERGNLLGCKHPSQIRQHLNTQSPWKRRAYEAGFLRPFLLLCAMHPRQRLGCGAAVGLDLTSNLWYGDVHREAWEIIGNSCNGIRAKTTKLHDKEQCWWETMLQVADKTVAHFEIEKQKGKEHFKAMPKWNHEQALQACQNVTNTDVSDLEEIFLELIIKKVMAQMGIGNSSEQGSSSHGGSAVSFAGSFKFKNSADMTQNATGEEKQTLEMMQKEFKRTSLIVKFINFYGAEVYKTPEDRVAFEHWAEKERKPTLRAVFLNNLPVRSLLPVVFSILAQRLFLSAIGIFIKDFAEIEKE</sequence>
<feature type="compositionally biased region" description="Basic and acidic residues" evidence="8">
    <location>
        <begin position="350"/>
        <end position="359"/>
    </location>
</feature>
<reference evidence="10" key="1">
    <citation type="submission" date="2021-01" db="EMBL/GenBank/DDBJ databases">
        <authorList>
            <person name="Corre E."/>
            <person name="Pelletier E."/>
            <person name="Niang G."/>
            <person name="Scheremetjew M."/>
            <person name="Finn R."/>
            <person name="Kale V."/>
            <person name="Holt S."/>
            <person name="Cochrane G."/>
            <person name="Meng A."/>
            <person name="Brown T."/>
            <person name="Cohen L."/>
        </authorList>
    </citation>
    <scope>NUCLEOTIDE SEQUENCE</scope>
    <source>
        <strain evidence="10">SoJaBio B1-5/56/2</strain>
    </source>
</reference>
<dbReference type="EMBL" id="HBKR01034308">
    <property type="protein sequence ID" value="CAE2331783.1"/>
    <property type="molecule type" value="Transcribed_RNA"/>
</dbReference>
<feature type="domain" description="Protein kinase" evidence="9">
    <location>
        <begin position="32"/>
        <end position="288"/>
    </location>
</feature>
<evidence type="ECO:0000256" key="4">
    <source>
        <dbReference type="ARBA" id="ARBA00022741"/>
    </source>
</evidence>
<dbReference type="EC" id="2.7.11.1" evidence="1"/>
<evidence type="ECO:0000259" key="9">
    <source>
        <dbReference type="PROSITE" id="PS50011"/>
    </source>
</evidence>
<dbReference type="Gene3D" id="1.10.510.10">
    <property type="entry name" value="Transferase(Phosphotransferase) domain 1"/>
    <property type="match status" value="1"/>
</dbReference>
<dbReference type="CDD" id="cd05117">
    <property type="entry name" value="STKc_CAMK"/>
    <property type="match status" value="1"/>
</dbReference>
<organism evidence="10">
    <name type="scientific">Paramoeba aestuarina</name>
    <dbReference type="NCBI Taxonomy" id="180227"/>
    <lineage>
        <taxon>Eukaryota</taxon>
        <taxon>Amoebozoa</taxon>
        <taxon>Discosea</taxon>
        <taxon>Flabellinia</taxon>
        <taxon>Dactylopodida</taxon>
        <taxon>Paramoebidae</taxon>
        <taxon>Paramoeba</taxon>
    </lineage>
</organism>
<feature type="compositionally biased region" description="Polar residues" evidence="8">
    <location>
        <begin position="367"/>
        <end position="393"/>
    </location>
</feature>
<evidence type="ECO:0000256" key="5">
    <source>
        <dbReference type="ARBA" id="ARBA00022777"/>
    </source>
</evidence>
<dbReference type="SMART" id="SM00220">
    <property type="entry name" value="S_TKc"/>
    <property type="match status" value="1"/>
</dbReference>
<evidence type="ECO:0000256" key="1">
    <source>
        <dbReference type="ARBA" id="ARBA00012513"/>
    </source>
</evidence>
<keyword evidence="2" id="KW-0723">Serine/threonine-protein kinase</keyword>
<gene>
    <name evidence="10" type="ORF">NAES01612_LOCUS22460</name>
</gene>
<dbReference type="PROSITE" id="PS00108">
    <property type="entry name" value="PROTEIN_KINASE_ST"/>
    <property type="match status" value="1"/>
</dbReference>
<evidence type="ECO:0000256" key="2">
    <source>
        <dbReference type="ARBA" id="ARBA00022527"/>
    </source>
</evidence>
<keyword evidence="3" id="KW-0808">Transferase</keyword>
<dbReference type="GO" id="GO:0005524">
    <property type="term" value="F:ATP binding"/>
    <property type="evidence" value="ECO:0007669"/>
    <property type="project" value="UniProtKB-UniRule"/>
</dbReference>
<dbReference type="AlphaFoldDB" id="A0A7S4UGQ0"/>
<dbReference type="InterPro" id="IPR017441">
    <property type="entry name" value="Protein_kinase_ATP_BS"/>
</dbReference>
<protein>
    <recommendedName>
        <fullName evidence="1">non-specific serine/threonine protein kinase</fullName>
        <ecNumber evidence="1">2.7.11.1</ecNumber>
    </recommendedName>
</protein>
<accession>A0A7S4UGQ0</accession>
<proteinExistence type="predicted"/>
<dbReference type="Pfam" id="PF00069">
    <property type="entry name" value="Pkinase"/>
    <property type="match status" value="1"/>
</dbReference>
<dbReference type="InterPro" id="IPR008271">
    <property type="entry name" value="Ser/Thr_kinase_AS"/>
</dbReference>
<dbReference type="FunFam" id="1.10.510.10:FF:000571">
    <property type="entry name" value="Maternal embryonic leucine zipper kinase"/>
    <property type="match status" value="1"/>
</dbReference>